<feature type="region of interest" description="Disordered" evidence="10">
    <location>
        <begin position="73"/>
        <end position="99"/>
    </location>
</feature>
<dbReference type="GO" id="GO:0008360">
    <property type="term" value="P:regulation of cell shape"/>
    <property type="evidence" value="ECO:0007669"/>
    <property type="project" value="UniProtKB-KW"/>
</dbReference>
<evidence type="ECO:0000259" key="13">
    <source>
        <dbReference type="Pfam" id="PF04101"/>
    </source>
</evidence>
<feature type="transmembrane region" description="Helical" evidence="11">
    <location>
        <begin position="224"/>
        <end position="243"/>
    </location>
</feature>
<keyword evidence="11" id="KW-0812">Transmembrane</keyword>
<dbReference type="InterPro" id="IPR007235">
    <property type="entry name" value="Glyco_trans_28_C"/>
</dbReference>
<feature type="transmembrane region" description="Helical" evidence="11">
    <location>
        <begin position="194"/>
        <end position="212"/>
    </location>
</feature>
<accession>A0A830HWR9</accession>
<dbReference type="HAMAP" id="MF_00033">
    <property type="entry name" value="MurG"/>
    <property type="match status" value="1"/>
</dbReference>
<proteinExistence type="inferred from homology"/>
<dbReference type="InterPro" id="IPR006009">
    <property type="entry name" value="GlcNAc_MurG"/>
</dbReference>
<keyword evidence="9" id="KW-0961">Cell wall biogenesis/degradation</keyword>
<evidence type="ECO:0000313" key="15">
    <source>
        <dbReference type="Proteomes" id="UP000660262"/>
    </source>
</evidence>
<evidence type="ECO:0000256" key="5">
    <source>
        <dbReference type="ARBA" id="ARBA00022960"/>
    </source>
</evidence>
<sequence length="519" mass="54321">MSPMSARLCFNSRCGASSCSLSSSHSKRAPYRILACSNRVFGHHSLGRSCVVRPYSASHVVAAANLGTSKVVQTKAKPGTSSSEDATANDDDDGGEKTSSEHVVIAAGGTGGHVFPAIAVAEAIESQNNNVSFVGTAQRMEAKTVPESGYEFDAVPSMQMYRPWFRPRNLLLPFAVVAAVFSAWRVLARRKAKCVLGTGGYVAAPVCIAAALRGTPVIIQEQNAVPGLANAVLAASGAARIAIVASEQAKRAMGAVGGMRAVVAMILSIVLRIFGNSTQRAQVVLEANPLRRSFVDAAKGGKKKANKGPVVEASRRVLRARARQSLLGTPYTNNAQVLVVLGGSLGARPVNDVFANPTTGVTAMLEANPQLHVLWQCGRGANYEDVVAAVEPHPRLRIAPFLDNDAMREALLAADVAVCRAGALTVAELTLFGVPSVLVPSPYVADDHQTANARALAETGAAEIVLESDLSTLPDTVIELLNDAARRRAMSESARATGMLADGAAERIAQTVLEAARGD</sequence>
<evidence type="ECO:0000256" key="1">
    <source>
        <dbReference type="ARBA" id="ARBA00022475"/>
    </source>
</evidence>
<dbReference type="PANTHER" id="PTHR21015:SF22">
    <property type="entry name" value="GLYCOSYLTRANSFERASE"/>
    <property type="match status" value="1"/>
</dbReference>
<evidence type="ECO:0000256" key="6">
    <source>
        <dbReference type="ARBA" id="ARBA00022984"/>
    </source>
</evidence>
<keyword evidence="15" id="KW-1185">Reference proteome</keyword>
<feature type="domain" description="Glycosyl transferase family 28 C-terminal" evidence="13">
    <location>
        <begin position="337"/>
        <end position="494"/>
    </location>
</feature>
<keyword evidence="1" id="KW-1003">Cell membrane</keyword>
<evidence type="ECO:0000256" key="4">
    <source>
        <dbReference type="ARBA" id="ARBA00022679"/>
    </source>
</evidence>
<dbReference type="OrthoDB" id="20273at2759"/>
<keyword evidence="7 11" id="KW-0472">Membrane</keyword>
<feature type="transmembrane region" description="Helical" evidence="11">
    <location>
        <begin position="170"/>
        <end position="187"/>
    </location>
</feature>
<dbReference type="GO" id="GO:0071555">
    <property type="term" value="P:cell wall organization"/>
    <property type="evidence" value="ECO:0007669"/>
    <property type="project" value="UniProtKB-KW"/>
</dbReference>
<keyword evidence="3" id="KW-0328">Glycosyltransferase</keyword>
<dbReference type="SUPFAM" id="SSF53756">
    <property type="entry name" value="UDP-Glycosyltransferase/glycogen phosphorylase"/>
    <property type="match status" value="1"/>
</dbReference>
<evidence type="ECO:0000313" key="14">
    <source>
        <dbReference type="EMBL" id="GHP09377.1"/>
    </source>
</evidence>
<keyword evidence="2" id="KW-0132">Cell division</keyword>
<evidence type="ECO:0000256" key="11">
    <source>
        <dbReference type="SAM" id="Phobius"/>
    </source>
</evidence>
<evidence type="ECO:0000256" key="9">
    <source>
        <dbReference type="ARBA" id="ARBA00023316"/>
    </source>
</evidence>
<evidence type="ECO:0000256" key="2">
    <source>
        <dbReference type="ARBA" id="ARBA00022618"/>
    </source>
</evidence>
<keyword evidence="5" id="KW-0133">Cell shape</keyword>
<dbReference type="AlphaFoldDB" id="A0A830HWR9"/>
<keyword evidence="4" id="KW-0808">Transferase</keyword>
<dbReference type="Gene3D" id="3.40.50.2000">
    <property type="entry name" value="Glycogen Phosphorylase B"/>
    <property type="match status" value="2"/>
</dbReference>
<dbReference type="Pfam" id="PF03033">
    <property type="entry name" value="Glyco_transf_28"/>
    <property type="match status" value="1"/>
</dbReference>
<dbReference type="CDD" id="cd03785">
    <property type="entry name" value="GT28_MurG"/>
    <property type="match status" value="1"/>
</dbReference>
<evidence type="ECO:0008006" key="16">
    <source>
        <dbReference type="Google" id="ProtNLM"/>
    </source>
</evidence>
<organism evidence="14 15">
    <name type="scientific">Pycnococcus provasolii</name>
    <dbReference type="NCBI Taxonomy" id="41880"/>
    <lineage>
        <taxon>Eukaryota</taxon>
        <taxon>Viridiplantae</taxon>
        <taxon>Chlorophyta</taxon>
        <taxon>Pseudoscourfieldiophyceae</taxon>
        <taxon>Pseudoscourfieldiales</taxon>
        <taxon>Pycnococcaceae</taxon>
        <taxon>Pycnococcus</taxon>
    </lineage>
</organism>
<reference evidence="14" key="1">
    <citation type="submission" date="2020-10" db="EMBL/GenBank/DDBJ databases">
        <title>Unveiling of a novel bifunctional photoreceptor, Dualchrome1, isolated from a cosmopolitan green alga.</title>
        <authorList>
            <person name="Suzuki S."/>
            <person name="Kawachi M."/>
        </authorList>
    </citation>
    <scope>NUCLEOTIDE SEQUENCE</scope>
    <source>
        <strain evidence="14">NIES 2893</strain>
    </source>
</reference>
<evidence type="ECO:0000256" key="10">
    <source>
        <dbReference type="SAM" id="MobiDB-lite"/>
    </source>
</evidence>
<dbReference type="Proteomes" id="UP000660262">
    <property type="component" value="Unassembled WGS sequence"/>
</dbReference>
<dbReference type="GO" id="GO:0051301">
    <property type="term" value="P:cell division"/>
    <property type="evidence" value="ECO:0007669"/>
    <property type="project" value="UniProtKB-KW"/>
</dbReference>
<evidence type="ECO:0000259" key="12">
    <source>
        <dbReference type="Pfam" id="PF03033"/>
    </source>
</evidence>
<keyword evidence="6" id="KW-0573">Peptidoglycan synthesis</keyword>
<feature type="transmembrane region" description="Helical" evidence="11">
    <location>
        <begin position="255"/>
        <end position="275"/>
    </location>
</feature>
<evidence type="ECO:0000256" key="8">
    <source>
        <dbReference type="ARBA" id="ARBA00023306"/>
    </source>
</evidence>
<dbReference type="EMBL" id="BNJQ01000024">
    <property type="protein sequence ID" value="GHP09377.1"/>
    <property type="molecule type" value="Genomic_DNA"/>
</dbReference>
<dbReference type="Pfam" id="PF04101">
    <property type="entry name" value="Glyco_tran_28_C"/>
    <property type="match status" value="1"/>
</dbReference>
<name>A0A830HWR9_9CHLO</name>
<keyword evidence="11" id="KW-1133">Transmembrane helix</keyword>
<feature type="domain" description="Glycosyltransferase family 28 N-terminal" evidence="12">
    <location>
        <begin position="103"/>
        <end position="234"/>
    </location>
</feature>
<keyword evidence="8" id="KW-0131">Cell cycle</keyword>
<dbReference type="PANTHER" id="PTHR21015">
    <property type="entry name" value="UDP-N-ACETYLGLUCOSAMINE--N-ACETYLMURAMYL-(PENTAPEPTIDE) PYROPHOSPHORYL-UNDECAPRENOL N-ACETYLGLUCOSAMINE TRANSFERASE 1"/>
    <property type="match status" value="1"/>
</dbReference>
<gene>
    <name evidence="14" type="ORF">PPROV_000811200</name>
</gene>
<evidence type="ECO:0000256" key="7">
    <source>
        <dbReference type="ARBA" id="ARBA00023136"/>
    </source>
</evidence>
<dbReference type="GO" id="GO:0005975">
    <property type="term" value="P:carbohydrate metabolic process"/>
    <property type="evidence" value="ECO:0007669"/>
    <property type="project" value="InterPro"/>
</dbReference>
<comment type="caution">
    <text evidence="14">The sequence shown here is derived from an EMBL/GenBank/DDBJ whole genome shotgun (WGS) entry which is preliminary data.</text>
</comment>
<evidence type="ECO:0000256" key="3">
    <source>
        <dbReference type="ARBA" id="ARBA00022676"/>
    </source>
</evidence>
<protein>
    <recommendedName>
        <fullName evidence="16">Undecaprenyldiphospho-muramoylpentapeptide beta-N-acetylglucosaminyltransferase</fullName>
    </recommendedName>
</protein>
<dbReference type="GO" id="GO:0050511">
    <property type="term" value="F:undecaprenyldiphospho-muramoylpentapeptide beta-N-acetylglucosaminyltransferase activity"/>
    <property type="evidence" value="ECO:0007669"/>
    <property type="project" value="InterPro"/>
</dbReference>
<dbReference type="InterPro" id="IPR004276">
    <property type="entry name" value="GlycoTrans_28_N"/>
</dbReference>